<reference evidence="3" key="1">
    <citation type="journal article" date="2022" name="Microorganisms">
        <title>Beyond the ABCs#Discovery of Three New Plasmid Types in Rhodobacterales (RepQ, RepY, RepW).</title>
        <authorList>
            <person name="Freese H.M."/>
            <person name="Ringel V."/>
            <person name="Overmann J."/>
            <person name="Petersen J."/>
        </authorList>
    </citation>
    <scope>NUCLEOTIDE SEQUENCE [LARGE SCALE GENOMIC DNA]</scope>
    <source>
        <strain evidence="3">DSM 110277</strain>
    </source>
</reference>
<gene>
    <name evidence="2" type="ORF">DSM110277_02883</name>
</gene>
<keyword evidence="3" id="KW-1185">Reference proteome</keyword>
<evidence type="ECO:0000313" key="3">
    <source>
        <dbReference type="Proteomes" id="UP000830781"/>
    </source>
</evidence>
<keyword evidence="1" id="KW-1133">Transmembrane helix</keyword>
<protein>
    <recommendedName>
        <fullName evidence="4">Lipoprotein</fullName>
    </recommendedName>
</protein>
<dbReference type="EMBL" id="CP084959">
    <property type="protein sequence ID" value="UOA24443.1"/>
    <property type="molecule type" value="Genomic_DNA"/>
</dbReference>
<evidence type="ECO:0000256" key="1">
    <source>
        <dbReference type="SAM" id="Phobius"/>
    </source>
</evidence>
<keyword evidence="1" id="KW-0472">Membrane</keyword>
<proteinExistence type="predicted"/>
<keyword evidence="1" id="KW-0812">Transmembrane</keyword>
<organism evidence="2 3">
    <name type="scientific">Sulfitobacter pontiacus</name>
    <dbReference type="NCBI Taxonomy" id="60137"/>
    <lineage>
        <taxon>Bacteria</taxon>
        <taxon>Pseudomonadati</taxon>
        <taxon>Pseudomonadota</taxon>
        <taxon>Alphaproteobacteria</taxon>
        <taxon>Rhodobacterales</taxon>
        <taxon>Roseobacteraceae</taxon>
        <taxon>Sulfitobacter</taxon>
    </lineage>
</organism>
<accession>A0AAX3AI06</accession>
<dbReference type="AlphaFoldDB" id="A0AAX3AI06"/>
<dbReference type="Proteomes" id="UP000830781">
    <property type="component" value="Chromosome"/>
</dbReference>
<name>A0AAX3AI06_9RHOB</name>
<evidence type="ECO:0008006" key="4">
    <source>
        <dbReference type="Google" id="ProtNLM"/>
    </source>
</evidence>
<evidence type="ECO:0000313" key="2">
    <source>
        <dbReference type="EMBL" id="UOA24443.1"/>
    </source>
</evidence>
<feature type="transmembrane region" description="Helical" evidence="1">
    <location>
        <begin position="24"/>
        <end position="42"/>
    </location>
</feature>
<sequence>MLVRINTCLGCRALDGLMMIDTRILTVLLCALVMVFVTGCNMPSAHFSGLPATAITVDGSDFDVRVNANQAEAIRTNMEYAPRFGPIRDRAARAMAQVSGCEVTHVAGDQALAVGKLDCG</sequence>